<dbReference type="Pfam" id="PF12147">
    <property type="entry name" value="Methyltransf_20"/>
    <property type="match status" value="1"/>
</dbReference>
<sequence>MLRTVGRASRGIRVGCRYGFDSGTMLDYVYVDRAGGLLGIGRLIDRVHLDAVGWRAVRARRELLTRMLREEIAGRGGEVVVLDVAAGPGRYLLDLLAEDQPGGQLRVVCRDLATAGLARGRRLARERGLPEGSVTYERGDAFDPAPLPGGRAPDIIVVSGLYELVLDDDTVRESLERLRGMLAPDGTLLFTTQTRHPQLEFIANVLTTREGLPWRMRCRSVEDAEAWAVKAGFPAHSVASRREDVGLFTVTRCGGA</sequence>
<keyword evidence="2" id="KW-0808">Transferase</keyword>
<dbReference type="CDD" id="cd02440">
    <property type="entry name" value="AdoMet_MTases"/>
    <property type="match status" value="1"/>
</dbReference>
<dbReference type="GO" id="GO:0032259">
    <property type="term" value="P:methylation"/>
    <property type="evidence" value="ECO:0007669"/>
    <property type="project" value="UniProtKB-KW"/>
</dbReference>
<accession>A0A8T4IZJ8</accession>
<keyword evidence="2" id="KW-0489">Methyltransferase</keyword>
<protein>
    <submittedName>
        <fullName evidence="2">Class I SAM-dependent methyltransferase family protein</fullName>
        <ecNumber evidence="2">2.1.1.-</ecNumber>
    </submittedName>
</protein>
<organism evidence="2 3">
    <name type="scientific">Streptomyces daliensis</name>
    <dbReference type="NCBI Taxonomy" id="299421"/>
    <lineage>
        <taxon>Bacteria</taxon>
        <taxon>Bacillati</taxon>
        <taxon>Actinomycetota</taxon>
        <taxon>Actinomycetes</taxon>
        <taxon>Kitasatosporales</taxon>
        <taxon>Streptomycetaceae</taxon>
        <taxon>Streptomyces</taxon>
    </lineage>
</organism>
<dbReference type="AlphaFoldDB" id="A0A8T4IZJ8"/>
<gene>
    <name evidence="2" type="ORF">KDA82_17095</name>
</gene>
<evidence type="ECO:0000313" key="3">
    <source>
        <dbReference type="Proteomes" id="UP000675554"/>
    </source>
</evidence>
<dbReference type="SUPFAM" id="SSF53335">
    <property type="entry name" value="S-adenosyl-L-methionine-dependent methyltransferases"/>
    <property type="match status" value="1"/>
</dbReference>
<dbReference type="EMBL" id="JAGSMN010000371">
    <property type="protein sequence ID" value="MBR7674704.1"/>
    <property type="molecule type" value="Genomic_DNA"/>
</dbReference>
<proteinExistence type="predicted"/>
<dbReference type="EC" id="2.1.1.-" evidence="2"/>
<dbReference type="InterPro" id="IPR022744">
    <property type="entry name" value="MeTrfase_dom_put"/>
</dbReference>
<evidence type="ECO:0000313" key="2">
    <source>
        <dbReference type="EMBL" id="MBR7674704.1"/>
    </source>
</evidence>
<feature type="domain" description="Methyltransferase" evidence="1">
    <location>
        <begin position="1"/>
        <end position="251"/>
    </location>
</feature>
<reference evidence="2" key="1">
    <citation type="submission" date="2021-04" db="EMBL/GenBank/DDBJ databases">
        <title>Sequencing of actinobacteria type strains.</title>
        <authorList>
            <person name="Nguyen G.-S."/>
            <person name="Wentzel A."/>
        </authorList>
    </citation>
    <scope>NUCLEOTIDE SEQUENCE</scope>
    <source>
        <strain evidence="2">DSM 42095</strain>
    </source>
</reference>
<dbReference type="InterPro" id="IPR029063">
    <property type="entry name" value="SAM-dependent_MTases_sf"/>
</dbReference>
<evidence type="ECO:0000259" key="1">
    <source>
        <dbReference type="Pfam" id="PF12147"/>
    </source>
</evidence>
<dbReference type="GO" id="GO:0008168">
    <property type="term" value="F:methyltransferase activity"/>
    <property type="evidence" value="ECO:0007669"/>
    <property type="project" value="UniProtKB-KW"/>
</dbReference>
<dbReference type="Gene3D" id="3.40.50.150">
    <property type="entry name" value="Vaccinia Virus protein VP39"/>
    <property type="match status" value="1"/>
</dbReference>
<keyword evidence="3" id="KW-1185">Reference proteome</keyword>
<comment type="caution">
    <text evidence="2">The sequence shown here is derived from an EMBL/GenBank/DDBJ whole genome shotgun (WGS) entry which is preliminary data.</text>
</comment>
<name>A0A8T4IZJ8_9ACTN</name>
<dbReference type="Proteomes" id="UP000675554">
    <property type="component" value="Unassembled WGS sequence"/>
</dbReference>